<proteinExistence type="predicted"/>
<gene>
    <name evidence="1" type="ORF">AB0A76_09605</name>
</gene>
<name>A0ABV3CTA4_STREX</name>
<sequence length="382" mass="41154">MVITARGLNRATLARQLLLDRVPLGAGEAVRRVVALQAQQPGSPYVALWNRVAGFEPEGLDGAVAGFEVVRSTLMRLTLHLVHAEDWRAFREGMEPTLRGSRLHDPRFKAAGFTAADADELLPDLLAYAGEARTGAQLRARLEAARGGPVEAVVWRMMRQYAPLWHAPTGPPWSFGAAQAFVTASTPPVLADPEAAHAGLTTLVRRYLEGFGPASVPDMAQFTMAPRGKVRAAVAALDGELDRLEGPEGTVLYDVPGAPRPDEGVHAPPRLMAMWDSVLLAYADRSRVIPPAYRKHVIRVNGDTLPTLLVDGYVAGVWRPVEGGIEASAFHPLPAGAWEGLTAEAGALGGFLAARDSRVYSRYDHWWVKGLPGVETRILPAA</sequence>
<dbReference type="InterPro" id="IPR009351">
    <property type="entry name" value="AlkZ-like"/>
</dbReference>
<organism evidence="1 2">
    <name type="scientific">Streptomyces exfoliatus</name>
    <name type="common">Streptomyces hydrogenans</name>
    <dbReference type="NCBI Taxonomy" id="1905"/>
    <lineage>
        <taxon>Bacteria</taxon>
        <taxon>Bacillati</taxon>
        <taxon>Actinomycetota</taxon>
        <taxon>Actinomycetes</taxon>
        <taxon>Kitasatosporales</taxon>
        <taxon>Streptomycetaceae</taxon>
        <taxon>Streptomyces</taxon>
    </lineage>
</organism>
<comment type="caution">
    <text evidence="1">The sequence shown here is derived from an EMBL/GenBank/DDBJ whole genome shotgun (WGS) entry which is preliminary data.</text>
</comment>
<dbReference type="Proteomes" id="UP001551210">
    <property type="component" value="Unassembled WGS sequence"/>
</dbReference>
<evidence type="ECO:0000313" key="1">
    <source>
        <dbReference type="EMBL" id="MEU7293444.1"/>
    </source>
</evidence>
<dbReference type="PANTHER" id="PTHR38479">
    <property type="entry name" value="LMO0824 PROTEIN"/>
    <property type="match status" value="1"/>
</dbReference>
<dbReference type="EMBL" id="JBEZAM010000008">
    <property type="protein sequence ID" value="MEU7293444.1"/>
    <property type="molecule type" value="Genomic_DNA"/>
</dbReference>
<reference evidence="1 2" key="1">
    <citation type="submission" date="2024-06" db="EMBL/GenBank/DDBJ databases">
        <title>The Natural Products Discovery Center: Release of the First 8490 Sequenced Strains for Exploring Actinobacteria Biosynthetic Diversity.</title>
        <authorList>
            <person name="Kalkreuter E."/>
            <person name="Kautsar S.A."/>
            <person name="Yang D."/>
            <person name="Bader C.D."/>
            <person name="Teijaro C.N."/>
            <person name="Fluegel L."/>
            <person name="Davis C.M."/>
            <person name="Simpson J.R."/>
            <person name="Lauterbach L."/>
            <person name="Steele A.D."/>
            <person name="Gui C."/>
            <person name="Meng S."/>
            <person name="Li G."/>
            <person name="Viehrig K."/>
            <person name="Ye F."/>
            <person name="Su P."/>
            <person name="Kiefer A.F."/>
            <person name="Nichols A."/>
            <person name="Cepeda A.J."/>
            <person name="Yan W."/>
            <person name="Fan B."/>
            <person name="Jiang Y."/>
            <person name="Adhikari A."/>
            <person name="Zheng C.-J."/>
            <person name="Schuster L."/>
            <person name="Cowan T.M."/>
            <person name="Smanski M.J."/>
            <person name="Chevrette M.G."/>
            <person name="De Carvalho L.P.S."/>
            <person name="Shen B."/>
        </authorList>
    </citation>
    <scope>NUCLEOTIDE SEQUENCE [LARGE SCALE GENOMIC DNA]</scope>
    <source>
        <strain evidence="1 2">NPDC045705</strain>
    </source>
</reference>
<dbReference type="PANTHER" id="PTHR38479:SF2">
    <property type="entry name" value="WINGED HELIX DNA-BINDING DOMAIN-CONTAINING PROTEIN"/>
    <property type="match status" value="1"/>
</dbReference>
<protein>
    <submittedName>
        <fullName evidence="1">Winged helix DNA-binding domain-containing protein</fullName>
    </submittedName>
</protein>
<dbReference type="Pfam" id="PF06224">
    <property type="entry name" value="AlkZ-like"/>
    <property type="match status" value="1"/>
</dbReference>
<keyword evidence="2" id="KW-1185">Reference proteome</keyword>
<accession>A0ABV3CTA4</accession>
<evidence type="ECO:0000313" key="2">
    <source>
        <dbReference type="Proteomes" id="UP001551210"/>
    </source>
</evidence>
<dbReference type="GO" id="GO:0003677">
    <property type="term" value="F:DNA binding"/>
    <property type="evidence" value="ECO:0007669"/>
    <property type="project" value="UniProtKB-KW"/>
</dbReference>
<keyword evidence="1" id="KW-0238">DNA-binding</keyword>
<dbReference type="RefSeq" id="WP_359205778.1">
    <property type="nucleotide sequence ID" value="NZ_JBEZAM010000008.1"/>
</dbReference>